<evidence type="ECO:0000256" key="1">
    <source>
        <dbReference type="ARBA" id="ARBA00022630"/>
    </source>
</evidence>
<evidence type="ECO:0000256" key="2">
    <source>
        <dbReference type="ARBA" id="ARBA00022643"/>
    </source>
</evidence>
<dbReference type="InterPro" id="IPR005025">
    <property type="entry name" value="FMN_Rdtase-like_dom"/>
</dbReference>
<reference evidence="4 5" key="1">
    <citation type="submission" date="2020-07" db="EMBL/GenBank/DDBJ databases">
        <title>Taxonomic revisions and descriptions of new bacterial species based on genomic comparisons in the high-G+C-content subgroup of the family Alcaligenaceae.</title>
        <authorList>
            <person name="Szabo A."/>
            <person name="Felfoldi T."/>
        </authorList>
    </citation>
    <scope>NUCLEOTIDE SEQUENCE [LARGE SCALE GENOMIC DNA]</scope>
    <source>
        <strain evidence="4 5">DSM 25667</strain>
    </source>
</reference>
<evidence type="ECO:0000313" key="5">
    <source>
        <dbReference type="Proteomes" id="UP000554144"/>
    </source>
</evidence>
<keyword evidence="5" id="KW-1185">Reference proteome</keyword>
<dbReference type="InterPro" id="IPR029039">
    <property type="entry name" value="Flavoprotein-like_sf"/>
</dbReference>
<dbReference type="InterPro" id="IPR008254">
    <property type="entry name" value="Flavodoxin/NO_synth"/>
</dbReference>
<dbReference type="GO" id="GO:0016491">
    <property type="term" value="F:oxidoreductase activity"/>
    <property type="evidence" value="ECO:0007669"/>
    <property type="project" value="InterPro"/>
</dbReference>
<organism evidence="4 5">
    <name type="scientific">Pollutimonas harenae</name>
    <dbReference type="NCBI Taxonomy" id="657015"/>
    <lineage>
        <taxon>Bacteria</taxon>
        <taxon>Pseudomonadati</taxon>
        <taxon>Pseudomonadota</taxon>
        <taxon>Betaproteobacteria</taxon>
        <taxon>Burkholderiales</taxon>
        <taxon>Alcaligenaceae</taxon>
        <taxon>Pollutimonas</taxon>
    </lineage>
</organism>
<dbReference type="OrthoDB" id="5736081at2"/>
<keyword evidence="2" id="KW-0288">FMN</keyword>
<evidence type="ECO:0000313" key="4">
    <source>
        <dbReference type="EMBL" id="NYT85514.1"/>
    </source>
</evidence>
<comment type="caution">
    <text evidence="4">The sequence shown here is derived from an EMBL/GenBank/DDBJ whole genome shotgun (WGS) entry which is preliminary data.</text>
</comment>
<protein>
    <submittedName>
        <fullName evidence="4">Flavodoxin family protein</fullName>
    </submittedName>
</protein>
<dbReference type="Proteomes" id="UP000554144">
    <property type="component" value="Unassembled WGS sequence"/>
</dbReference>
<dbReference type="AlphaFoldDB" id="A0A853H5Y0"/>
<keyword evidence="1" id="KW-0285">Flavoprotein</keyword>
<name>A0A853H5Y0_9BURK</name>
<sequence length="171" mass="18391">MDSTGKKILFVVWHSRTGAAKQMAMAAVEGARDVIAELQAAHQLNIIIKEAHEADTPDLLQADGMLFCAPENLAALSGAMKEFFDRCYYGALDRLNGRPYALLISAGSDGSNAARQAERICTGWRLTPIAPVHIANLHAQTAEDILAPKKLSKQDYEACKTIGGTLAALLL</sequence>
<feature type="domain" description="Flavodoxin-like" evidence="3">
    <location>
        <begin position="9"/>
        <end position="171"/>
    </location>
</feature>
<proteinExistence type="predicted"/>
<dbReference type="Pfam" id="PF03358">
    <property type="entry name" value="FMN_red"/>
    <property type="match status" value="1"/>
</dbReference>
<dbReference type="Gene3D" id="3.40.50.360">
    <property type="match status" value="1"/>
</dbReference>
<gene>
    <name evidence="4" type="ORF">H0A62_07860</name>
</gene>
<dbReference type="GO" id="GO:0010181">
    <property type="term" value="F:FMN binding"/>
    <property type="evidence" value="ECO:0007669"/>
    <property type="project" value="InterPro"/>
</dbReference>
<dbReference type="SUPFAM" id="SSF52218">
    <property type="entry name" value="Flavoproteins"/>
    <property type="match status" value="1"/>
</dbReference>
<dbReference type="EMBL" id="JACCEV010000002">
    <property type="protein sequence ID" value="NYT85514.1"/>
    <property type="molecule type" value="Genomic_DNA"/>
</dbReference>
<accession>A0A853H5Y0</accession>
<dbReference type="RefSeq" id="WP_130039099.1">
    <property type="nucleotide sequence ID" value="NZ_JACCEV010000002.1"/>
</dbReference>
<dbReference type="PROSITE" id="PS50902">
    <property type="entry name" value="FLAVODOXIN_LIKE"/>
    <property type="match status" value="1"/>
</dbReference>
<evidence type="ECO:0000259" key="3">
    <source>
        <dbReference type="PROSITE" id="PS50902"/>
    </source>
</evidence>